<sequence>MGREVVEGHDGLLACAELLDARVFEEGMERAVPLAGGGKLQHSLPHRSAERREESSNDGVSALHGGSVPRGHAESSEEEWGGGRGSAEGQGGGGRTR</sequence>
<keyword evidence="3" id="KW-1185">Reference proteome</keyword>
<feature type="region of interest" description="Disordered" evidence="1">
    <location>
        <begin position="33"/>
        <end position="97"/>
    </location>
</feature>
<protein>
    <submittedName>
        <fullName evidence="2">Uncharacterized protein</fullName>
    </submittedName>
</protein>
<accession>A0AB34JS47</accession>
<reference evidence="2 3" key="1">
    <citation type="journal article" date="2024" name="Science">
        <title>Giant polyketide synthase enzymes in the biosynthesis of giant marine polyether toxins.</title>
        <authorList>
            <person name="Fallon T.R."/>
            <person name="Shende V.V."/>
            <person name="Wierzbicki I.H."/>
            <person name="Pendleton A.L."/>
            <person name="Watervoot N.F."/>
            <person name="Auber R.P."/>
            <person name="Gonzalez D.J."/>
            <person name="Wisecaver J.H."/>
            <person name="Moore B.S."/>
        </authorList>
    </citation>
    <scope>NUCLEOTIDE SEQUENCE [LARGE SCALE GENOMIC DNA]</scope>
    <source>
        <strain evidence="2 3">12B1</strain>
    </source>
</reference>
<evidence type="ECO:0000313" key="2">
    <source>
        <dbReference type="EMBL" id="KAL1523561.1"/>
    </source>
</evidence>
<comment type="caution">
    <text evidence="2">The sequence shown here is derived from an EMBL/GenBank/DDBJ whole genome shotgun (WGS) entry which is preliminary data.</text>
</comment>
<proteinExistence type="predicted"/>
<evidence type="ECO:0000313" key="3">
    <source>
        <dbReference type="Proteomes" id="UP001515480"/>
    </source>
</evidence>
<feature type="compositionally biased region" description="Gly residues" evidence="1">
    <location>
        <begin position="82"/>
        <end position="97"/>
    </location>
</feature>
<dbReference type="EMBL" id="JBGBPQ010000005">
    <property type="protein sequence ID" value="KAL1523561.1"/>
    <property type="molecule type" value="Genomic_DNA"/>
</dbReference>
<gene>
    <name evidence="2" type="ORF">AB1Y20_018497</name>
</gene>
<name>A0AB34JS47_PRYPA</name>
<organism evidence="2 3">
    <name type="scientific">Prymnesium parvum</name>
    <name type="common">Toxic golden alga</name>
    <dbReference type="NCBI Taxonomy" id="97485"/>
    <lineage>
        <taxon>Eukaryota</taxon>
        <taxon>Haptista</taxon>
        <taxon>Haptophyta</taxon>
        <taxon>Prymnesiophyceae</taxon>
        <taxon>Prymnesiales</taxon>
        <taxon>Prymnesiaceae</taxon>
        <taxon>Prymnesium</taxon>
    </lineage>
</organism>
<dbReference type="Proteomes" id="UP001515480">
    <property type="component" value="Unassembled WGS sequence"/>
</dbReference>
<evidence type="ECO:0000256" key="1">
    <source>
        <dbReference type="SAM" id="MobiDB-lite"/>
    </source>
</evidence>
<dbReference type="AlphaFoldDB" id="A0AB34JS47"/>